<dbReference type="EnsemblPlants" id="evm.model.02.1898">
    <property type="protein sequence ID" value="cds.evm.model.02.1898"/>
    <property type="gene ID" value="evm.TU.02.1898"/>
</dbReference>
<protein>
    <recommendedName>
        <fullName evidence="4">Retrotransposon gag domain-containing protein</fullName>
    </recommendedName>
</protein>
<evidence type="ECO:0000313" key="3">
    <source>
        <dbReference type="Proteomes" id="UP000596661"/>
    </source>
</evidence>
<reference evidence="2" key="2">
    <citation type="submission" date="2021-03" db="UniProtKB">
        <authorList>
            <consortium name="EnsemblPlants"/>
        </authorList>
    </citation>
    <scope>IDENTIFICATION</scope>
</reference>
<dbReference type="AlphaFoldDB" id="A0A803NVI1"/>
<evidence type="ECO:0000313" key="2">
    <source>
        <dbReference type="EnsemblPlants" id="cds.evm.model.02.1898"/>
    </source>
</evidence>
<evidence type="ECO:0008006" key="4">
    <source>
        <dbReference type="Google" id="ProtNLM"/>
    </source>
</evidence>
<dbReference type="PANTHER" id="PTHR37610:SF97">
    <property type="entry name" value="RETROTRANSPOSON GAG DOMAIN-CONTAINING PROTEIN"/>
    <property type="match status" value="1"/>
</dbReference>
<dbReference type="Gramene" id="evm.model.02.1898">
    <property type="protein sequence ID" value="cds.evm.model.02.1898"/>
    <property type="gene ID" value="evm.TU.02.1898"/>
</dbReference>
<keyword evidence="3" id="KW-1185">Reference proteome</keyword>
<feature type="chain" id="PRO_5030597442" description="Retrotransposon gag domain-containing protein" evidence="1">
    <location>
        <begin position="20"/>
        <end position="144"/>
    </location>
</feature>
<dbReference type="Proteomes" id="UP000596661">
    <property type="component" value="Chromosome 2"/>
</dbReference>
<sequence>MVMAWIRNQFLLKLQLVYCSKTRLLTCGMDFTIASTSLSNLKQGDSNITSYFAHLKVIWDELREFQSFTRCTCSCTCGAMKKIQDCYNRDQILQFLMGLNESYAQEERQRVLGFNPIIVAASKPSSPCSKKARLTCFNCHKPGH</sequence>
<reference evidence="2" key="1">
    <citation type="submission" date="2018-11" db="EMBL/GenBank/DDBJ databases">
        <authorList>
            <person name="Grassa J C."/>
        </authorList>
    </citation>
    <scope>NUCLEOTIDE SEQUENCE [LARGE SCALE GENOMIC DNA]</scope>
</reference>
<feature type="signal peptide" evidence="1">
    <location>
        <begin position="1"/>
        <end position="19"/>
    </location>
</feature>
<name>A0A803NVI1_CANSA</name>
<proteinExistence type="predicted"/>
<keyword evidence="1" id="KW-0732">Signal</keyword>
<evidence type="ECO:0000256" key="1">
    <source>
        <dbReference type="SAM" id="SignalP"/>
    </source>
</evidence>
<dbReference type="PANTHER" id="PTHR37610">
    <property type="entry name" value="CCHC-TYPE DOMAIN-CONTAINING PROTEIN"/>
    <property type="match status" value="1"/>
</dbReference>
<dbReference type="EMBL" id="UZAU01000227">
    <property type="status" value="NOT_ANNOTATED_CDS"/>
    <property type="molecule type" value="Genomic_DNA"/>
</dbReference>
<accession>A0A803NVI1</accession>
<organism evidence="2 3">
    <name type="scientific">Cannabis sativa</name>
    <name type="common">Hemp</name>
    <name type="synonym">Marijuana</name>
    <dbReference type="NCBI Taxonomy" id="3483"/>
    <lineage>
        <taxon>Eukaryota</taxon>
        <taxon>Viridiplantae</taxon>
        <taxon>Streptophyta</taxon>
        <taxon>Embryophyta</taxon>
        <taxon>Tracheophyta</taxon>
        <taxon>Spermatophyta</taxon>
        <taxon>Magnoliopsida</taxon>
        <taxon>eudicotyledons</taxon>
        <taxon>Gunneridae</taxon>
        <taxon>Pentapetalae</taxon>
        <taxon>rosids</taxon>
        <taxon>fabids</taxon>
        <taxon>Rosales</taxon>
        <taxon>Cannabaceae</taxon>
        <taxon>Cannabis</taxon>
    </lineage>
</organism>